<evidence type="ECO:0008006" key="4">
    <source>
        <dbReference type="Google" id="ProtNLM"/>
    </source>
</evidence>
<dbReference type="SUPFAM" id="SSF49777">
    <property type="entry name" value="PEBP-like"/>
    <property type="match status" value="1"/>
</dbReference>
<sequence length="187" mass="21565">MPTKASVKRILGAMKKVGCWVSLSTARRSRRSNTPPVPWYEIPRPRQIPQSDHRHSGSICPRDIPRCPPFRDRYGRRSRSRRPLSLIRPSRSHPALDPAGLQSRPQPRLDFQRSFVANYIGPAPPAGSPHRYAFFLFERPEDFNSKTYALAGGNPLNNWHRMRYDLDVWQKTAKLCEPLATNYFLSN</sequence>
<dbReference type="STRING" id="1163406.A0A0L0N7N8"/>
<dbReference type="EMBL" id="LFRF01000015">
    <property type="protein sequence ID" value="KND90047.1"/>
    <property type="molecule type" value="Genomic_DNA"/>
</dbReference>
<accession>A0A0L0N7N8</accession>
<proteinExistence type="predicted"/>
<evidence type="ECO:0000313" key="3">
    <source>
        <dbReference type="Proteomes" id="UP000036947"/>
    </source>
</evidence>
<keyword evidence="3" id="KW-1185">Reference proteome</keyword>
<reference evidence="2 3" key="1">
    <citation type="journal article" date="2015" name="BMC Genomics">
        <title>The genome of the truffle-parasite Tolypocladium ophioglossoides and the evolution of antifungal peptaibiotics.</title>
        <authorList>
            <person name="Quandt C.A."/>
            <person name="Bushley K.E."/>
            <person name="Spatafora J.W."/>
        </authorList>
    </citation>
    <scope>NUCLEOTIDE SEQUENCE [LARGE SCALE GENOMIC DNA]</scope>
    <source>
        <strain evidence="2 3">CBS 100239</strain>
    </source>
</reference>
<dbReference type="AlphaFoldDB" id="A0A0L0N7N8"/>
<feature type="compositionally biased region" description="Low complexity" evidence="1">
    <location>
        <begin position="83"/>
        <end position="93"/>
    </location>
</feature>
<dbReference type="Proteomes" id="UP000036947">
    <property type="component" value="Unassembled WGS sequence"/>
</dbReference>
<dbReference type="InterPro" id="IPR008914">
    <property type="entry name" value="PEBP"/>
</dbReference>
<dbReference type="InterPro" id="IPR036610">
    <property type="entry name" value="PEBP-like_sf"/>
</dbReference>
<evidence type="ECO:0000313" key="2">
    <source>
        <dbReference type="EMBL" id="KND90047.1"/>
    </source>
</evidence>
<evidence type="ECO:0000256" key="1">
    <source>
        <dbReference type="SAM" id="MobiDB-lite"/>
    </source>
</evidence>
<protein>
    <recommendedName>
        <fullName evidence="4">Carboxypeptidase Y inhibitor</fullName>
    </recommendedName>
</protein>
<gene>
    <name evidence="2" type="ORF">TOPH_05257</name>
</gene>
<feature type="compositionally biased region" description="Basic and acidic residues" evidence="1">
    <location>
        <begin position="63"/>
        <end position="75"/>
    </location>
</feature>
<dbReference type="Pfam" id="PF01161">
    <property type="entry name" value="PBP"/>
    <property type="match status" value="1"/>
</dbReference>
<name>A0A0L0N7N8_TOLOC</name>
<organism evidence="2 3">
    <name type="scientific">Tolypocladium ophioglossoides (strain CBS 100239)</name>
    <name type="common">Snaketongue truffleclub</name>
    <name type="synonym">Elaphocordyceps ophioglossoides</name>
    <dbReference type="NCBI Taxonomy" id="1163406"/>
    <lineage>
        <taxon>Eukaryota</taxon>
        <taxon>Fungi</taxon>
        <taxon>Dikarya</taxon>
        <taxon>Ascomycota</taxon>
        <taxon>Pezizomycotina</taxon>
        <taxon>Sordariomycetes</taxon>
        <taxon>Hypocreomycetidae</taxon>
        <taxon>Hypocreales</taxon>
        <taxon>Ophiocordycipitaceae</taxon>
        <taxon>Tolypocladium</taxon>
    </lineage>
</organism>
<dbReference type="OrthoDB" id="2506647at2759"/>
<feature type="region of interest" description="Disordered" evidence="1">
    <location>
        <begin position="26"/>
        <end position="105"/>
    </location>
</feature>
<comment type="caution">
    <text evidence="2">The sequence shown here is derived from an EMBL/GenBank/DDBJ whole genome shotgun (WGS) entry which is preliminary data.</text>
</comment>
<dbReference type="Gene3D" id="3.90.280.10">
    <property type="entry name" value="PEBP-like"/>
    <property type="match status" value="1"/>
</dbReference>